<keyword evidence="9" id="KW-0234">DNA repair</keyword>
<evidence type="ECO:0000256" key="10">
    <source>
        <dbReference type="ARBA" id="ARBA00035861"/>
    </source>
</evidence>
<dbReference type="InterPro" id="IPR000086">
    <property type="entry name" value="NUDIX_hydrolase_dom"/>
</dbReference>
<dbReference type="GO" id="GO:0035539">
    <property type="term" value="F:8-oxo-7,8-dihydrodeoxyguanosine triphosphate pyrophosphatase activity"/>
    <property type="evidence" value="ECO:0007669"/>
    <property type="project" value="UniProtKB-EC"/>
</dbReference>
<evidence type="ECO:0000256" key="1">
    <source>
        <dbReference type="ARBA" id="ARBA00001946"/>
    </source>
</evidence>
<protein>
    <recommendedName>
        <fullName evidence="11">8-oxo-dGTP diphosphatase</fullName>
        <ecNumber evidence="11">3.6.1.55</ecNumber>
    </recommendedName>
</protein>
<name>A0A1M6WFZ1_PSETH</name>
<evidence type="ECO:0000256" key="4">
    <source>
        <dbReference type="ARBA" id="ARBA00022705"/>
    </source>
</evidence>
<sequence>MIVVGTALVRDGRLLVAQRTRPPELAGRWELPGGRVEAGESEPAAVARECHEELGALVTVTGRVGPDLPLPVGVLRIHAAELAAGSPEPVALEHAALRWIGPDELDGLAWVEADRALVPHLRRLLG</sequence>
<evidence type="ECO:0000313" key="14">
    <source>
        <dbReference type="Proteomes" id="UP000184363"/>
    </source>
</evidence>
<dbReference type="GO" id="GO:0044716">
    <property type="term" value="F:8-oxo-GDP phosphatase activity"/>
    <property type="evidence" value="ECO:0007669"/>
    <property type="project" value="TreeGrafter"/>
</dbReference>
<evidence type="ECO:0000313" key="13">
    <source>
        <dbReference type="EMBL" id="SHK92627.1"/>
    </source>
</evidence>
<organism evidence="13 14">
    <name type="scientific">Pseudonocardia thermophila</name>
    <dbReference type="NCBI Taxonomy" id="1848"/>
    <lineage>
        <taxon>Bacteria</taxon>
        <taxon>Bacillati</taxon>
        <taxon>Actinomycetota</taxon>
        <taxon>Actinomycetes</taxon>
        <taxon>Pseudonocardiales</taxon>
        <taxon>Pseudonocardiaceae</taxon>
        <taxon>Pseudonocardia</taxon>
    </lineage>
</organism>
<keyword evidence="5" id="KW-0479">Metal-binding</keyword>
<keyword evidence="7" id="KW-0378">Hydrolase</keyword>
<dbReference type="GO" id="GO:0006281">
    <property type="term" value="P:DNA repair"/>
    <property type="evidence" value="ECO:0007669"/>
    <property type="project" value="UniProtKB-KW"/>
</dbReference>
<keyword evidence="14" id="KW-1185">Reference proteome</keyword>
<reference evidence="13 14" key="1">
    <citation type="submission" date="2016-11" db="EMBL/GenBank/DDBJ databases">
        <authorList>
            <person name="Jaros S."/>
            <person name="Januszkiewicz K."/>
            <person name="Wedrychowicz H."/>
        </authorList>
    </citation>
    <scope>NUCLEOTIDE SEQUENCE [LARGE SCALE GENOMIC DNA]</scope>
    <source>
        <strain evidence="13 14">DSM 43832</strain>
    </source>
</reference>
<evidence type="ECO:0000256" key="8">
    <source>
        <dbReference type="ARBA" id="ARBA00022842"/>
    </source>
</evidence>
<dbReference type="GO" id="GO:0044715">
    <property type="term" value="F:8-oxo-dGDP phosphatase activity"/>
    <property type="evidence" value="ECO:0007669"/>
    <property type="project" value="TreeGrafter"/>
</dbReference>
<dbReference type="GO" id="GO:0046872">
    <property type="term" value="F:metal ion binding"/>
    <property type="evidence" value="ECO:0007669"/>
    <property type="project" value="UniProtKB-KW"/>
</dbReference>
<dbReference type="GO" id="GO:0008413">
    <property type="term" value="F:8-oxo-7,8-dihydroguanosine triphosphate pyrophosphatase activity"/>
    <property type="evidence" value="ECO:0007669"/>
    <property type="project" value="TreeGrafter"/>
</dbReference>
<dbReference type="AlphaFoldDB" id="A0A1M6WFZ1"/>
<evidence type="ECO:0000256" key="6">
    <source>
        <dbReference type="ARBA" id="ARBA00022763"/>
    </source>
</evidence>
<evidence type="ECO:0000256" key="7">
    <source>
        <dbReference type="ARBA" id="ARBA00022801"/>
    </source>
</evidence>
<dbReference type="GO" id="GO:0006260">
    <property type="term" value="P:DNA replication"/>
    <property type="evidence" value="ECO:0007669"/>
    <property type="project" value="UniProtKB-KW"/>
</dbReference>
<keyword evidence="8" id="KW-0460">Magnesium</keyword>
<evidence type="ECO:0000256" key="2">
    <source>
        <dbReference type="ARBA" id="ARBA00005582"/>
    </source>
</evidence>
<evidence type="ECO:0000256" key="5">
    <source>
        <dbReference type="ARBA" id="ARBA00022723"/>
    </source>
</evidence>
<dbReference type="OrthoDB" id="9810648at2"/>
<dbReference type="Proteomes" id="UP000184363">
    <property type="component" value="Unassembled WGS sequence"/>
</dbReference>
<dbReference type="EC" id="3.6.1.55" evidence="11"/>
<dbReference type="InterPro" id="IPR015797">
    <property type="entry name" value="NUDIX_hydrolase-like_dom_sf"/>
</dbReference>
<keyword evidence="6" id="KW-0227">DNA damage</keyword>
<evidence type="ECO:0000256" key="11">
    <source>
        <dbReference type="ARBA" id="ARBA00038905"/>
    </source>
</evidence>
<dbReference type="EMBL" id="FRAP01000014">
    <property type="protein sequence ID" value="SHK92627.1"/>
    <property type="molecule type" value="Genomic_DNA"/>
</dbReference>
<evidence type="ECO:0000259" key="12">
    <source>
        <dbReference type="PROSITE" id="PS51462"/>
    </source>
</evidence>
<dbReference type="PROSITE" id="PS51462">
    <property type="entry name" value="NUDIX"/>
    <property type="match status" value="1"/>
</dbReference>
<comment type="similarity">
    <text evidence="2">Belongs to the Nudix hydrolase family.</text>
</comment>
<keyword evidence="3" id="KW-0515">Mutator protein</keyword>
<accession>A0A1M6WFZ1</accession>
<comment type="catalytic activity">
    <reaction evidence="10">
        <text>8-oxo-dGTP + H2O = 8-oxo-dGMP + diphosphate + H(+)</text>
        <dbReference type="Rhea" id="RHEA:31575"/>
        <dbReference type="ChEBI" id="CHEBI:15377"/>
        <dbReference type="ChEBI" id="CHEBI:15378"/>
        <dbReference type="ChEBI" id="CHEBI:33019"/>
        <dbReference type="ChEBI" id="CHEBI:63224"/>
        <dbReference type="ChEBI" id="CHEBI:77896"/>
        <dbReference type="EC" id="3.6.1.55"/>
    </reaction>
</comment>
<dbReference type="Gene3D" id="3.90.79.10">
    <property type="entry name" value="Nucleoside Triphosphate Pyrophosphohydrolase"/>
    <property type="match status" value="1"/>
</dbReference>
<dbReference type="STRING" id="1848.SAMN05443637_114152"/>
<gene>
    <name evidence="13" type="ORF">SAMN05443637_114152</name>
</gene>
<dbReference type="PANTHER" id="PTHR47707:SF1">
    <property type="entry name" value="NUDIX HYDROLASE FAMILY PROTEIN"/>
    <property type="match status" value="1"/>
</dbReference>
<dbReference type="CDD" id="cd03425">
    <property type="entry name" value="NUDIX_MutT_NudA_like"/>
    <property type="match status" value="1"/>
</dbReference>
<comment type="cofactor">
    <cofactor evidence="1">
        <name>Mg(2+)</name>
        <dbReference type="ChEBI" id="CHEBI:18420"/>
    </cofactor>
</comment>
<dbReference type="InterPro" id="IPR047127">
    <property type="entry name" value="MutT-like"/>
</dbReference>
<proteinExistence type="inferred from homology"/>
<dbReference type="RefSeq" id="WP_073458398.1">
    <property type="nucleotide sequence ID" value="NZ_CALGVN010000014.1"/>
</dbReference>
<feature type="domain" description="Nudix hydrolase" evidence="12">
    <location>
        <begin position="1"/>
        <end position="123"/>
    </location>
</feature>
<evidence type="ECO:0000256" key="9">
    <source>
        <dbReference type="ARBA" id="ARBA00023204"/>
    </source>
</evidence>
<keyword evidence="4" id="KW-0235">DNA replication</keyword>
<dbReference type="InterPro" id="IPR020476">
    <property type="entry name" value="Nudix_hydrolase"/>
</dbReference>
<dbReference type="Pfam" id="PF00293">
    <property type="entry name" value="NUDIX"/>
    <property type="match status" value="1"/>
</dbReference>
<evidence type="ECO:0000256" key="3">
    <source>
        <dbReference type="ARBA" id="ARBA00022457"/>
    </source>
</evidence>
<dbReference type="PANTHER" id="PTHR47707">
    <property type="entry name" value="8-OXO-DGTP DIPHOSPHATASE"/>
    <property type="match status" value="1"/>
</dbReference>
<dbReference type="SUPFAM" id="SSF55811">
    <property type="entry name" value="Nudix"/>
    <property type="match status" value="1"/>
</dbReference>
<dbReference type="PRINTS" id="PR00502">
    <property type="entry name" value="NUDIXFAMILY"/>
</dbReference>